<protein>
    <submittedName>
        <fullName evidence="2">Uncharacterized protein</fullName>
    </submittedName>
</protein>
<evidence type="ECO:0000256" key="1">
    <source>
        <dbReference type="SAM" id="MobiDB-lite"/>
    </source>
</evidence>
<feature type="region of interest" description="Disordered" evidence="1">
    <location>
        <begin position="160"/>
        <end position="186"/>
    </location>
</feature>
<comment type="caution">
    <text evidence="2">The sequence shown here is derived from an EMBL/GenBank/DDBJ whole genome shotgun (WGS) entry which is preliminary data.</text>
</comment>
<gene>
    <name evidence="2" type="ORF">F2Q69_00023038</name>
</gene>
<sequence length="186" mass="21250">MLPNRRSQKKSSWKYCRHTRQPLRGNWRTTFLYSCSAKKPCLSAENTAALPPAKEPGKMLILHQGVLVFIPSTHLEQMGVKEAREHMFPLLFIKKKKPNLWVPGSGFQLPGSGSQLPDTTTRKAGADELSINPRGYTHQQLPSTCMWQRRFEMRRRVIERRPENAESGSPKGKQGAAWTLKDIVKR</sequence>
<proteinExistence type="predicted"/>
<organism evidence="2 3">
    <name type="scientific">Brassica cretica</name>
    <name type="common">Mustard</name>
    <dbReference type="NCBI Taxonomy" id="69181"/>
    <lineage>
        <taxon>Eukaryota</taxon>
        <taxon>Viridiplantae</taxon>
        <taxon>Streptophyta</taxon>
        <taxon>Embryophyta</taxon>
        <taxon>Tracheophyta</taxon>
        <taxon>Spermatophyta</taxon>
        <taxon>Magnoliopsida</taxon>
        <taxon>eudicotyledons</taxon>
        <taxon>Gunneridae</taxon>
        <taxon>Pentapetalae</taxon>
        <taxon>rosids</taxon>
        <taxon>malvids</taxon>
        <taxon>Brassicales</taxon>
        <taxon>Brassicaceae</taxon>
        <taxon>Brassiceae</taxon>
        <taxon>Brassica</taxon>
    </lineage>
</organism>
<name>A0A8S9Q5I8_BRACR</name>
<dbReference type="EMBL" id="QGKX02001290">
    <property type="protein sequence ID" value="KAF3536201.1"/>
    <property type="molecule type" value="Genomic_DNA"/>
</dbReference>
<reference evidence="2" key="1">
    <citation type="submission" date="2019-12" db="EMBL/GenBank/DDBJ databases">
        <title>Genome sequencing and annotation of Brassica cretica.</title>
        <authorList>
            <person name="Studholme D.J."/>
            <person name="Sarris P."/>
        </authorList>
    </citation>
    <scope>NUCLEOTIDE SEQUENCE</scope>
    <source>
        <strain evidence="2">PFS-109/04</strain>
        <tissue evidence="2">Leaf</tissue>
    </source>
</reference>
<dbReference type="Proteomes" id="UP000712600">
    <property type="component" value="Unassembled WGS sequence"/>
</dbReference>
<evidence type="ECO:0000313" key="2">
    <source>
        <dbReference type="EMBL" id="KAF3536201.1"/>
    </source>
</evidence>
<accession>A0A8S9Q5I8</accession>
<dbReference type="AlphaFoldDB" id="A0A8S9Q5I8"/>
<evidence type="ECO:0000313" key="3">
    <source>
        <dbReference type="Proteomes" id="UP000712600"/>
    </source>
</evidence>